<sequence length="145" mass="16757">MPRVWATFPTYFHEYLIPTPLMRKFAGQLILVLDFAHASSVIYTDIRQPNIMIKFQDTFLIKSEFPIDHPTPTQNRTEAKYTPILNRSVIPPDGYHKLKDHPAKIVNHFECFPKELLAQGDAETVNSIFEGEGRIKGLNRQVCHH</sequence>
<accession>A0ABY6S327</accession>
<dbReference type="InterPro" id="IPR011009">
    <property type="entry name" value="Kinase-like_dom_sf"/>
</dbReference>
<proteinExistence type="predicted"/>
<evidence type="ECO:0000313" key="1">
    <source>
        <dbReference type="EMBL" id="VBB75791.1"/>
    </source>
</evidence>
<keyword evidence="1" id="KW-0418">Kinase</keyword>
<reference evidence="1" key="1">
    <citation type="submission" date="2018-02" db="EMBL/GenBank/DDBJ databases">
        <authorList>
            <person name="Silar P."/>
        </authorList>
    </citation>
    <scope>NUCLEOTIDE SEQUENCE [LARGE SCALE GENOMIC DNA]</scope>
    <source>
        <strain evidence="1">T</strain>
    </source>
</reference>
<dbReference type="GO" id="GO:0016301">
    <property type="term" value="F:kinase activity"/>
    <property type="evidence" value="ECO:0007669"/>
    <property type="project" value="UniProtKB-KW"/>
</dbReference>
<organism evidence="1 2">
    <name type="scientific">Podospora comata</name>
    <dbReference type="NCBI Taxonomy" id="48703"/>
    <lineage>
        <taxon>Eukaryota</taxon>
        <taxon>Fungi</taxon>
        <taxon>Dikarya</taxon>
        <taxon>Ascomycota</taxon>
        <taxon>Pezizomycotina</taxon>
        <taxon>Sordariomycetes</taxon>
        <taxon>Sordariomycetidae</taxon>
        <taxon>Sordariales</taxon>
        <taxon>Podosporaceae</taxon>
        <taxon>Podospora</taxon>
    </lineage>
</organism>
<dbReference type="EMBL" id="LR026965">
    <property type="protein sequence ID" value="VBB75791.1"/>
    <property type="molecule type" value="Genomic_DNA"/>
</dbReference>
<dbReference type="Gene3D" id="1.10.510.10">
    <property type="entry name" value="Transferase(Phosphotransferase) domain 1"/>
    <property type="match status" value="1"/>
</dbReference>
<name>A0ABY6S327_PODCO</name>
<dbReference type="Proteomes" id="UP000280685">
    <property type="component" value="Chromosome 2"/>
</dbReference>
<evidence type="ECO:0000313" key="2">
    <source>
        <dbReference type="Proteomes" id="UP000280685"/>
    </source>
</evidence>
<gene>
    <name evidence="1" type="ORF">PODCO_206977</name>
</gene>
<protein>
    <submittedName>
        <fullName evidence="1">Serine-threonine protein kinase</fullName>
    </submittedName>
</protein>
<keyword evidence="1" id="KW-0808">Transferase</keyword>
<dbReference type="SUPFAM" id="SSF56112">
    <property type="entry name" value="Protein kinase-like (PK-like)"/>
    <property type="match status" value="1"/>
</dbReference>
<keyword evidence="2" id="KW-1185">Reference proteome</keyword>